<sequence>MEKLRTGRCKMKSLKKYILLIFIFCNNGYGNVKVEITSPYSNYYLDDDSKKILESKSMDGNSDASFELYQYYAYTYFDVNKQNKYLKRAISQGGMAQYYYGVFLSNEKREYSKYYDLDKAIYWMKQATKYNGDAAAVKLKELEKRKVRDNYIKKTGMRSEIVSMSQIYYLSEYERAQFNDKSKSGDAEASFRLFLYYLFNCDYSYCYDVDQQELYLKRSAIQGNVKAQYNYGIFLSDKESVFFKYYNLNKAIYWMDLATKNGDVDAKNKLQEFKNLEATHE</sequence>
<dbReference type="HOGENOM" id="CLU_1081587_0_0_6"/>
<dbReference type="EMBL" id="AGCI01000107">
    <property type="protein sequence ID" value="EHM38089.1"/>
    <property type="molecule type" value="Genomic_DNA"/>
</dbReference>
<proteinExistence type="predicted"/>
<dbReference type="Proteomes" id="UP000005959">
    <property type="component" value="Unassembled WGS sequence"/>
</dbReference>
<evidence type="ECO:0000313" key="2">
    <source>
        <dbReference type="Proteomes" id="UP000005959"/>
    </source>
</evidence>
<dbReference type="PATRIC" id="fig|1002364.3.peg.4084"/>
<reference evidence="1 2" key="1">
    <citation type="submission" date="2011-08" db="EMBL/GenBank/DDBJ databases">
        <authorList>
            <person name="Weinstock G."/>
            <person name="Sodergren E."/>
            <person name="Clifton S."/>
            <person name="Fulton L."/>
            <person name="Fulton B."/>
            <person name="Courtney L."/>
            <person name="Fronick C."/>
            <person name="Harrison M."/>
            <person name="Strong C."/>
            <person name="Farmer C."/>
            <person name="Delahaunty K."/>
            <person name="Markovic C."/>
            <person name="Hall O."/>
            <person name="Minx P."/>
            <person name="Tomlinson C."/>
            <person name="Mitreva M."/>
            <person name="Hou S."/>
            <person name="Chen J."/>
            <person name="Wollam A."/>
            <person name="Pepin K.H."/>
            <person name="Johnson M."/>
            <person name="Bhonagiri V."/>
            <person name="Zhang X."/>
            <person name="Suruliraj S."/>
            <person name="Warren W."/>
            <person name="Chinwalla A."/>
            <person name="Mardis E.R."/>
            <person name="Wilson R.K."/>
        </authorList>
    </citation>
    <scope>NUCLEOTIDE SEQUENCE [LARGE SCALE GENOMIC DNA]</scope>
    <source>
        <strain evidence="1 2">ATCC 51873</strain>
    </source>
</reference>
<dbReference type="InterPro" id="IPR011990">
    <property type="entry name" value="TPR-like_helical_dom_sf"/>
</dbReference>
<comment type="caution">
    <text evidence="1">The sequence shown here is derived from an EMBL/GenBank/DDBJ whole genome shotgun (WGS) entry which is preliminary data.</text>
</comment>
<dbReference type="AlphaFoldDB" id="G9YD47"/>
<dbReference type="SUPFAM" id="SSF81901">
    <property type="entry name" value="HCP-like"/>
    <property type="match status" value="1"/>
</dbReference>
<name>G9YD47_HAFAL</name>
<organism evidence="1 2">
    <name type="scientific">Hafnia alvei ATCC 51873</name>
    <dbReference type="NCBI Taxonomy" id="1002364"/>
    <lineage>
        <taxon>Bacteria</taxon>
        <taxon>Pseudomonadati</taxon>
        <taxon>Pseudomonadota</taxon>
        <taxon>Gammaproteobacteria</taxon>
        <taxon>Enterobacterales</taxon>
        <taxon>Hafniaceae</taxon>
        <taxon>Hafnia</taxon>
    </lineage>
</organism>
<protein>
    <recommendedName>
        <fullName evidence="3">Sel1 repeat protein</fullName>
    </recommendedName>
</protein>
<accession>G9YD47</accession>
<evidence type="ECO:0000313" key="1">
    <source>
        <dbReference type="EMBL" id="EHM38089.1"/>
    </source>
</evidence>
<dbReference type="Gene3D" id="1.25.40.10">
    <property type="entry name" value="Tetratricopeptide repeat domain"/>
    <property type="match status" value="1"/>
</dbReference>
<evidence type="ECO:0008006" key="3">
    <source>
        <dbReference type="Google" id="ProtNLM"/>
    </source>
</evidence>
<gene>
    <name evidence="1" type="ORF">HMPREF0454_04545</name>
</gene>